<dbReference type="GO" id="GO:0006401">
    <property type="term" value="P:RNA catabolic process"/>
    <property type="evidence" value="ECO:0007669"/>
    <property type="project" value="InterPro"/>
</dbReference>
<keyword evidence="2" id="KW-1185">Reference proteome</keyword>
<accession>A0AAP0G1D2</accession>
<protein>
    <submittedName>
        <fullName evidence="1">Uncharacterized protein</fullName>
    </submittedName>
</protein>
<dbReference type="Gene3D" id="2.40.128.680">
    <property type="match status" value="1"/>
</dbReference>
<dbReference type="AlphaFoldDB" id="A0AAP0G1D2"/>
<dbReference type="Proteomes" id="UP001418222">
    <property type="component" value="Unassembled WGS sequence"/>
</dbReference>
<dbReference type="PANTHER" id="PTHR47204">
    <property type="entry name" value="OS02G0168900 PROTEIN"/>
    <property type="match status" value="1"/>
</dbReference>
<evidence type="ECO:0000313" key="2">
    <source>
        <dbReference type="Proteomes" id="UP001418222"/>
    </source>
</evidence>
<sequence>MDGIGGSNGGVDAGITGKIILSPREPSASVDLTDRVHLLPCVIKQNGVCPVSHYFKPRKSDIVADDLTVEEAFFRGRKLLGVTVPIPDGYRGYVLEKKKIGKGMNLEENSWESLAEFQNLTYWNHDSLPGKNDPIMRSFHWFAVADALNKPITTAELASLSTVSDC</sequence>
<dbReference type="PANTHER" id="PTHR47204:SF1">
    <property type="entry name" value="RIBONUCLEASE H2 SUBUNIT C"/>
    <property type="match status" value="1"/>
</dbReference>
<organism evidence="1 2">
    <name type="scientific">Platanthera zijinensis</name>
    <dbReference type="NCBI Taxonomy" id="2320716"/>
    <lineage>
        <taxon>Eukaryota</taxon>
        <taxon>Viridiplantae</taxon>
        <taxon>Streptophyta</taxon>
        <taxon>Embryophyta</taxon>
        <taxon>Tracheophyta</taxon>
        <taxon>Spermatophyta</taxon>
        <taxon>Magnoliopsida</taxon>
        <taxon>Liliopsida</taxon>
        <taxon>Asparagales</taxon>
        <taxon>Orchidaceae</taxon>
        <taxon>Orchidoideae</taxon>
        <taxon>Orchideae</taxon>
        <taxon>Orchidinae</taxon>
        <taxon>Platanthera</taxon>
    </lineage>
</organism>
<evidence type="ECO:0000313" key="1">
    <source>
        <dbReference type="EMBL" id="KAK8931390.1"/>
    </source>
</evidence>
<comment type="caution">
    <text evidence="1">The sequence shown here is derived from an EMBL/GenBank/DDBJ whole genome shotgun (WGS) entry which is preliminary data.</text>
</comment>
<name>A0AAP0G1D2_9ASPA</name>
<dbReference type="EMBL" id="JBBWWQ010000014">
    <property type="protein sequence ID" value="KAK8931390.1"/>
    <property type="molecule type" value="Genomic_DNA"/>
</dbReference>
<reference evidence="1 2" key="1">
    <citation type="journal article" date="2022" name="Nat. Plants">
        <title>Genomes of leafy and leafless Platanthera orchids illuminate the evolution of mycoheterotrophy.</title>
        <authorList>
            <person name="Li M.H."/>
            <person name="Liu K.W."/>
            <person name="Li Z."/>
            <person name="Lu H.C."/>
            <person name="Ye Q.L."/>
            <person name="Zhang D."/>
            <person name="Wang J.Y."/>
            <person name="Li Y.F."/>
            <person name="Zhong Z.M."/>
            <person name="Liu X."/>
            <person name="Yu X."/>
            <person name="Liu D.K."/>
            <person name="Tu X.D."/>
            <person name="Liu B."/>
            <person name="Hao Y."/>
            <person name="Liao X.Y."/>
            <person name="Jiang Y.T."/>
            <person name="Sun W.H."/>
            <person name="Chen J."/>
            <person name="Chen Y.Q."/>
            <person name="Ai Y."/>
            <person name="Zhai J.W."/>
            <person name="Wu S.S."/>
            <person name="Zhou Z."/>
            <person name="Hsiao Y.Y."/>
            <person name="Wu W.L."/>
            <person name="Chen Y.Y."/>
            <person name="Lin Y.F."/>
            <person name="Hsu J.L."/>
            <person name="Li C.Y."/>
            <person name="Wang Z.W."/>
            <person name="Zhao X."/>
            <person name="Zhong W.Y."/>
            <person name="Ma X.K."/>
            <person name="Ma L."/>
            <person name="Huang J."/>
            <person name="Chen G.Z."/>
            <person name="Huang M.Z."/>
            <person name="Huang L."/>
            <person name="Peng D.H."/>
            <person name="Luo Y.B."/>
            <person name="Zou S.Q."/>
            <person name="Chen S.P."/>
            <person name="Lan S."/>
            <person name="Tsai W.C."/>
            <person name="Van de Peer Y."/>
            <person name="Liu Z.J."/>
        </authorList>
    </citation>
    <scope>NUCLEOTIDE SEQUENCE [LARGE SCALE GENOMIC DNA]</scope>
    <source>
        <strain evidence="1">Lor287</strain>
    </source>
</reference>
<gene>
    <name evidence="1" type="ORF">KSP39_PZI016789</name>
</gene>
<dbReference type="CDD" id="cd09271">
    <property type="entry name" value="RNase_H2-C"/>
    <property type="match status" value="1"/>
</dbReference>
<dbReference type="GO" id="GO:0032299">
    <property type="term" value="C:ribonuclease H2 complex"/>
    <property type="evidence" value="ECO:0007669"/>
    <property type="project" value="InterPro"/>
</dbReference>
<dbReference type="InterPro" id="IPR013924">
    <property type="entry name" value="RNase_H2_suC"/>
</dbReference>
<proteinExistence type="predicted"/>
<dbReference type="Pfam" id="PF08615">
    <property type="entry name" value="RNase_H2_suC"/>
    <property type="match status" value="1"/>
</dbReference>